<dbReference type="Proteomes" id="UP001152300">
    <property type="component" value="Unassembled WGS sequence"/>
</dbReference>
<accession>A0A9X0APX8</accession>
<gene>
    <name evidence="1" type="ORF">OCU04_004179</name>
</gene>
<evidence type="ECO:0000313" key="1">
    <source>
        <dbReference type="EMBL" id="KAJ8066792.1"/>
    </source>
</evidence>
<sequence>MENQGKEELGDIPVDLGNLKPSLLSKLRAVVIIMVMNIVLGFDMCFPDFPSIIKALEQKSEETAIGYTLEYYIKNFRKTKLDHNSVNKFPMLVPENDLVGTAFENKSRLQFACQRCGLPLFELNIMHLHLSFSETNIEKLADKLIEYMTSGKNYKFK</sequence>
<dbReference type="AlphaFoldDB" id="A0A9X0APX8"/>
<dbReference type="OrthoDB" id="3506243at2759"/>
<keyword evidence="2" id="KW-1185">Reference proteome</keyword>
<proteinExistence type="predicted"/>
<comment type="caution">
    <text evidence="1">The sequence shown here is derived from an EMBL/GenBank/DDBJ whole genome shotgun (WGS) entry which is preliminary data.</text>
</comment>
<organism evidence="1 2">
    <name type="scientific">Sclerotinia nivalis</name>
    <dbReference type="NCBI Taxonomy" id="352851"/>
    <lineage>
        <taxon>Eukaryota</taxon>
        <taxon>Fungi</taxon>
        <taxon>Dikarya</taxon>
        <taxon>Ascomycota</taxon>
        <taxon>Pezizomycotina</taxon>
        <taxon>Leotiomycetes</taxon>
        <taxon>Helotiales</taxon>
        <taxon>Sclerotiniaceae</taxon>
        <taxon>Sclerotinia</taxon>
    </lineage>
</organism>
<dbReference type="EMBL" id="JAPEIS010000004">
    <property type="protein sequence ID" value="KAJ8066792.1"/>
    <property type="molecule type" value="Genomic_DNA"/>
</dbReference>
<name>A0A9X0APX8_9HELO</name>
<evidence type="ECO:0000313" key="2">
    <source>
        <dbReference type="Proteomes" id="UP001152300"/>
    </source>
</evidence>
<reference evidence="1" key="1">
    <citation type="submission" date="2022-11" db="EMBL/GenBank/DDBJ databases">
        <title>Genome Resource of Sclerotinia nivalis Strain SnTB1, a Plant Pathogen Isolated from American Ginseng.</title>
        <authorList>
            <person name="Fan S."/>
        </authorList>
    </citation>
    <scope>NUCLEOTIDE SEQUENCE</scope>
    <source>
        <strain evidence="1">SnTB1</strain>
    </source>
</reference>
<protein>
    <submittedName>
        <fullName evidence="1">Uncharacterized protein</fullName>
    </submittedName>
</protein>